<evidence type="ECO:0000313" key="12">
    <source>
        <dbReference type="EMBL" id="CAD7196208.1"/>
    </source>
</evidence>
<evidence type="ECO:0000256" key="4">
    <source>
        <dbReference type="ARBA" id="ARBA00020720"/>
    </source>
</evidence>
<evidence type="ECO:0000256" key="1">
    <source>
        <dbReference type="ARBA" id="ARBA00000694"/>
    </source>
</evidence>
<keyword evidence="5" id="KW-0808">Transferase</keyword>
<evidence type="ECO:0000259" key="9">
    <source>
        <dbReference type="Pfam" id="PF05161"/>
    </source>
</evidence>
<accession>A0A7R8VD92</accession>
<comment type="catalytic activity">
    <reaction evidence="1">
        <text>(R)-glycerate + ATP = (2R)-3-phosphoglycerate + ADP + H(+)</text>
        <dbReference type="Rhea" id="RHEA:23516"/>
        <dbReference type="ChEBI" id="CHEBI:15378"/>
        <dbReference type="ChEBI" id="CHEBI:16659"/>
        <dbReference type="ChEBI" id="CHEBI:30616"/>
        <dbReference type="ChEBI" id="CHEBI:58272"/>
        <dbReference type="ChEBI" id="CHEBI:456216"/>
        <dbReference type="EC" id="2.7.1.31"/>
    </reaction>
</comment>
<proteinExistence type="inferred from homology"/>
<keyword evidence="7" id="KW-0418">Kinase</keyword>
<name>A0A7R8VD92_TIMDO</name>
<keyword evidence="8" id="KW-0067">ATP-binding</keyword>
<evidence type="ECO:0000256" key="7">
    <source>
        <dbReference type="ARBA" id="ARBA00022777"/>
    </source>
</evidence>
<evidence type="ECO:0000256" key="2">
    <source>
        <dbReference type="ARBA" id="ARBA00005393"/>
    </source>
</evidence>
<evidence type="ECO:0000256" key="3">
    <source>
        <dbReference type="ARBA" id="ARBA00012101"/>
    </source>
</evidence>
<dbReference type="GO" id="GO:0008887">
    <property type="term" value="F:glycerate kinase activity"/>
    <property type="evidence" value="ECO:0007669"/>
    <property type="project" value="UniProtKB-EC"/>
</dbReference>
<dbReference type="InterPro" id="IPR007835">
    <property type="entry name" value="MOFRL"/>
</dbReference>
<organism evidence="12">
    <name type="scientific">Timema douglasi</name>
    <name type="common">Walking stick</name>
    <dbReference type="NCBI Taxonomy" id="61478"/>
    <lineage>
        <taxon>Eukaryota</taxon>
        <taxon>Metazoa</taxon>
        <taxon>Ecdysozoa</taxon>
        <taxon>Arthropoda</taxon>
        <taxon>Hexapoda</taxon>
        <taxon>Insecta</taxon>
        <taxon>Pterygota</taxon>
        <taxon>Neoptera</taxon>
        <taxon>Polyneoptera</taxon>
        <taxon>Phasmatodea</taxon>
        <taxon>Timematodea</taxon>
        <taxon>Timematoidea</taxon>
        <taxon>Timematidae</taxon>
        <taxon>Timema</taxon>
    </lineage>
</organism>
<feature type="domain" description="MOFRL-associated" evidence="10">
    <location>
        <begin position="1"/>
        <end position="193"/>
    </location>
</feature>
<dbReference type="SUPFAM" id="SSF82544">
    <property type="entry name" value="GckA/TtuD-like"/>
    <property type="match status" value="1"/>
</dbReference>
<dbReference type="InterPro" id="IPR037035">
    <property type="entry name" value="GK-like_C_sf"/>
</dbReference>
<dbReference type="GO" id="GO:0005524">
    <property type="term" value="F:ATP binding"/>
    <property type="evidence" value="ECO:0007669"/>
    <property type="project" value="UniProtKB-KW"/>
</dbReference>
<dbReference type="Pfam" id="PF05161">
    <property type="entry name" value="MOFRL"/>
    <property type="match status" value="1"/>
</dbReference>
<dbReference type="Pfam" id="PF14941">
    <property type="entry name" value="OAF_N"/>
    <property type="match status" value="1"/>
</dbReference>
<evidence type="ECO:0000256" key="6">
    <source>
        <dbReference type="ARBA" id="ARBA00022741"/>
    </source>
</evidence>
<dbReference type="PANTHER" id="PTHR12227">
    <property type="entry name" value="GLYCERATE KINASE"/>
    <property type="match status" value="1"/>
</dbReference>
<dbReference type="InterPro" id="IPR053894">
    <property type="entry name" value="OAF_N"/>
</dbReference>
<feature type="domain" description="Out at first protein BRICHOS-like" evidence="11">
    <location>
        <begin position="552"/>
        <end position="591"/>
    </location>
</feature>
<comment type="similarity">
    <text evidence="2">Belongs to the glycerate kinase type-2 family.</text>
</comment>
<dbReference type="InterPro" id="IPR038614">
    <property type="entry name" value="GK_N_sf"/>
</dbReference>
<dbReference type="PANTHER" id="PTHR12227:SF0">
    <property type="entry name" value="GLYCERATE KINASE"/>
    <property type="match status" value="1"/>
</dbReference>
<dbReference type="GO" id="GO:0005737">
    <property type="term" value="C:cytoplasm"/>
    <property type="evidence" value="ECO:0007669"/>
    <property type="project" value="TreeGrafter"/>
</dbReference>
<evidence type="ECO:0000259" key="11">
    <source>
        <dbReference type="Pfam" id="PF14941"/>
    </source>
</evidence>
<dbReference type="EC" id="2.7.1.31" evidence="3"/>
<dbReference type="Pfam" id="PF13660">
    <property type="entry name" value="DUF4147"/>
    <property type="match status" value="1"/>
</dbReference>
<dbReference type="FunFam" id="3.40.50.10180:FF:000001">
    <property type="entry name" value="Glycerate kinase"/>
    <property type="match status" value="1"/>
</dbReference>
<dbReference type="EMBL" id="OA565053">
    <property type="protein sequence ID" value="CAD7196208.1"/>
    <property type="molecule type" value="Genomic_DNA"/>
</dbReference>
<gene>
    <name evidence="12" type="ORF">TDIB3V08_LOCUS2561</name>
</gene>
<dbReference type="InterPro" id="IPR025286">
    <property type="entry name" value="MOFRL_assoc_dom"/>
</dbReference>
<feature type="domain" description="MOFRL" evidence="9">
    <location>
        <begin position="267"/>
        <end position="377"/>
    </location>
</feature>
<protein>
    <recommendedName>
        <fullName evidence="4">Glycerate kinase</fullName>
        <ecNumber evidence="3">2.7.1.31</ecNumber>
    </recommendedName>
</protein>
<evidence type="ECO:0000256" key="5">
    <source>
        <dbReference type="ARBA" id="ARBA00022679"/>
    </source>
</evidence>
<dbReference type="Gene3D" id="3.40.1480.10">
    <property type="entry name" value="MOFRL domain"/>
    <property type="match status" value="1"/>
</dbReference>
<reference evidence="12" key="1">
    <citation type="submission" date="2020-11" db="EMBL/GenBank/DDBJ databases">
        <authorList>
            <person name="Tran Van P."/>
        </authorList>
    </citation>
    <scope>NUCLEOTIDE SEQUENCE</scope>
</reference>
<keyword evidence="6" id="KW-0547">Nucleotide-binding</keyword>
<evidence type="ECO:0000259" key="10">
    <source>
        <dbReference type="Pfam" id="PF13660"/>
    </source>
</evidence>
<dbReference type="Gene3D" id="3.40.50.10180">
    <property type="entry name" value="Glycerate kinase, MOFRL-like N-terminal domain"/>
    <property type="match status" value="1"/>
</dbReference>
<sequence length="624" mass="67422">MASEVERTLGEHLVKGIVSVPVGILNTLHDKKEMLPKQGSVLQFIEGAKNNLPDKSSLGAAIKIKDLVKSLDQNAILLVLISGGGSALLPLPQTPITLNEKCRVINLLASSGADIMELNCVRKKVSVLKGGGLARLAYPTQVISLILSDVVGDPLDFIASGPTVANTDQVLNALNIINKYSLLNKIPESVISNIKATSTSNDVSCNEVNNFNHVQNNIIGNNSIAVKNVAKVAQQNGYSSVILSTRVEGLVSNVAIKYANLANEICLKISGGETTVILKGKGKGGRNQELALTFAKVLHEMKETRPHMDDFNIFLLSCGTDGIDGPTDAAGAIGHCQQFENVGSHLKPYECLNNNDSYSFYSKFSNGDDLVSIGHTESAKLEIAEELFDTRQLSPALNYLTTGIHKVPPIVCVRGGRGVNARIGLRGVSHVLPNPPDNKTKEQFSSDLCSAMVAASIPWKKLENPDFNAFLNKCTNMKIPDESTLEETLLAFNLFIPVKIMRGIEEHLNRASGSVVTAILDKLNRVFQRNPGWKVMESIADILEGQTTSLLEGGDVLQETITANVSEDCMTLEFQRSDGTLVTQLLDFRNNPARLAGTWNPILASGSREIQWVNKRPGTPTVLA</sequence>
<dbReference type="AlphaFoldDB" id="A0A7R8VD92"/>
<evidence type="ECO:0000256" key="8">
    <source>
        <dbReference type="ARBA" id="ARBA00022840"/>
    </source>
</evidence>
<dbReference type="InterPro" id="IPR039760">
    <property type="entry name" value="MOFRL_protein"/>
</dbReference>